<dbReference type="PANTHER" id="PTHR10900:SF77">
    <property type="entry name" value="FI19380P1"/>
    <property type="match status" value="1"/>
</dbReference>
<dbReference type="PANTHER" id="PTHR10900">
    <property type="entry name" value="PERIOSTIN-RELATED"/>
    <property type="match status" value="1"/>
</dbReference>
<evidence type="ECO:0000256" key="1">
    <source>
        <dbReference type="SAM" id="SignalP"/>
    </source>
</evidence>
<sequence>MKKQNLFSILLIVCSLTFMSCNDDDDAVLTENSSEQTTIADIVIDNENYASLEAALIKTDLVGTLSSDQKFTVFAPDNEAFSTFLNDKGFDDLDAVPNSVLRQILLNHVISGEVMSGDISTGYVTSMAEEETSESNLSMYINADNGVIINGEVTVVDADIEADNGVIHAVDRVIDLPTVVTFATADPNFSTLVSALTREDNFTYVSTLSTVAGTSPSPFTVFAPTNAAFEDLLEELNVQSLEDIETATLASTLNMHVIANANVREEDLTSGTVTSLGGEIIIDAENATITDANNRQTNIIVTNVQASNGVIHAIDQVILPEL</sequence>
<dbReference type="InterPro" id="IPR000782">
    <property type="entry name" value="FAS1_domain"/>
</dbReference>
<gene>
    <name evidence="3" type="ORF">KW502_13735</name>
</gene>
<evidence type="ECO:0000259" key="2">
    <source>
        <dbReference type="PROSITE" id="PS50213"/>
    </source>
</evidence>
<dbReference type="EMBL" id="JAHWDF010000019">
    <property type="protein sequence ID" value="MBW2962850.1"/>
    <property type="molecule type" value="Genomic_DNA"/>
</dbReference>
<dbReference type="InterPro" id="IPR050904">
    <property type="entry name" value="Adhesion/Biosynth-related"/>
</dbReference>
<feature type="signal peptide" evidence="1">
    <location>
        <begin position="1"/>
        <end position="23"/>
    </location>
</feature>
<dbReference type="Pfam" id="PF02469">
    <property type="entry name" value="Fasciclin"/>
    <property type="match status" value="2"/>
</dbReference>
<comment type="caution">
    <text evidence="3">The sequence shown here is derived from an EMBL/GenBank/DDBJ whole genome shotgun (WGS) entry which is preliminary data.</text>
</comment>
<dbReference type="SMART" id="SM00554">
    <property type="entry name" value="FAS1"/>
    <property type="match status" value="2"/>
</dbReference>
<feature type="domain" description="FAS1" evidence="2">
    <location>
        <begin position="176"/>
        <end position="318"/>
    </location>
</feature>
<proteinExistence type="predicted"/>
<dbReference type="RefSeq" id="WP_219041135.1">
    <property type="nucleotide sequence ID" value="NZ_JAHWDF010000019.1"/>
</dbReference>
<keyword evidence="1" id="KW-0732">Signal</keyword>
<evidence type="ECO:0000313" key="4">
    <source>
        <dbReference type="Proteomes" id="UP000719267"/>
    </source>
</evidence>
<organism evidence="3 4">
    <name type="scientific">Mesonia aestuariivivens</name>
    <dbReference type="NCBI Taxonomy" id="2796128"/>
    <lineage>
        <taxon>Bacteria</taxon>
        <taxon>Pseudomonadati</taxon>
        <taxon>Bacteroidota</taxon>
        <taxon>Flavobacteriia</taxon>
        <taxon>Flavobacteriales</taxon>
        <taxon>Flavobacteriaceae</taxon>
        <taxon>Mesonia</taxon>
    </lineage>
</organism>
<dbReference type="Proteomes" id="UP000719267">
    <property type="component" value="Unassembled WGS sequence"/>
</dbReference>
<protein>
    <submittedName>
        <fullName evidence="3">Fasciclin domain-containing protein</fullName>
    </submittedName>
</protein>
<feature type="domain" description="FAS1" evidence="2">
    <location>
        <begin position="36"/>
        <end position="174"/>
    </location>
</feature>
<name>A0ABS6W4T0_9FLAO</name>
<accession>A0ABS6W4T0</accession>
<dbReference type="PROSITE" id="PS50213">
    <property type="entry name" value="FAS1"/>
    <property type="match status" value="2"/>
</dbReference>
<feature type="chain" id="PRO_5046504282" evidence="1">
    <location>
        <begin position="24"/>
        <end position="322"/>
    </location>
</feature>
<keyword evidence="4" id="KW-1185">Reference proteome</keyword>
<reference evidence="3 4" key="1">
    <citation type="submission" date="2021-07" db="EMBL/GenBank/DDBJ databases">
        <title>Mesonia aestuariivivens sp. nov., isolated from a tidal flat.</title>
        <authorList>
            <person name="Kim Y.-O."/>
            <person name="Yoon J.-H."/>
        </authorList>
    </citation>
    <scope>NUCLEOTIDE SEQUENCE [LARGE SCALE GENOMIC DNA]</scope>
    <source>
        <strain evidence="3 4">JHPTF-M18</strain>
    </source>
</reference>
<dbReference type="PROSITE" id="PS51257">
    <property type="entry name" value="PROKAR_LIPOPROTEIN"/>
    <property type="match status" value="1"/>
</dbReference>
<evidence type="ECO:0000313" key="3">
    <source>
        <dbReference type="EMBL" id="MBW2962850.1"/>
    </source>
</evidence>